<dbReference type="RefSeq" id="WP_366194344.1">
    <property type="nucleotide sequence ID" value="NZ_JBFBVU010000027.1"/>
</dbReference>
<protein>
    <submittedName>
        <fullName evidence="4">Xanthine dehydrogenase molybdopterin binding subunit</fullName>
        <ecNumber evidence="4">1.17.1.4</ecNumber>
    </submittedName>
</protein>
<dbReference type="EC" id="1.17.1.4" evidence="4"/>
<dbReference type="Gene3D" id="3.30.365.10">
    <property type="entry name" value="Aldehyde oxidase/xanthine dehydrogenase, molybdopterin binding domain"/>
    <property type="match status" value="4"/>
</dbReference>
<keyword evidence="4" id="KW-0560">Oxidoreductase</keyword>
<feature type="domain" description="Aldehyde oxidase/xanthine dehydrogenase first molybdopterin binding" evidence="2">
    <location>
        <begin position="1"/>
        <end position="149"/>
    </location>
</feature>
<accession>A0ABV3LA01</accession>
<dbReference type="PANTHER" id="PTHR11908">
    <property type="entry name" value="XANTHINE DEHYDROGENASE"/>
    <property type="match status" value="1"/>
</dbReference>
<evidence type="ECO:0000256" key="1">
    <source>
        <dbReference type="ARBA" id="ARBA00022505"/>
    </source>
</evidence>
<feature type="domain" description="Aldehyde oxidase/xanthine dehydrogenase second molybdopterin binding" evidence="3">
    <location>
        <begin position="176"/>
        <end position="460"/>
    </location>
</feature>
<dbReference type="GO" id="GO:0004854">
    <property type="term" value="F:xanthine dehydrogenase activity"/>
    <property type="evidence" value="ECO:0007669"/>
    <property type="project" value="UniProtKB-EC"/>
</dbReference>
<reference evidence="4 5" key="1">
    <citation type="submission" date="2024-07" db="EMBL/GenBank/DDBJ databases">
        <authorList>
            <person name="Kang M."/>
        </authorList>
    </citation>
    <scope>NUCLEOTIDE SEQUENCE [LARGE SCALE GENOMIC DNA]</scope>
    <source>
        <strain evidence="4 5">DFM31</strain>
    </source>
</reference>
<dbReference type="InterPro" id="IPR046867">
    <property type="entry name" value="AldOxase/xan_DH_MoCoBD2"/>
</dbReference>
<evidence type="ECO:0000259" key="2">
    <source>
        <dbReference type="Pfam" id="PF02738"/>
    </source>
</evidence>
<dbReference type="Pfam" id="PF02738">
    <property type="entry name" value="MoCoBD_1"/>
    <property type="match status" value="1"/>
</dbReference>
<dbReference type="SUPFAM" id="SSF56003">
    <property type="entry name" value="Molybdenum cofactor-binding domain"/>
    <property type="match status" value="1"/>
</dbReference>
<keyword evidence="5" id="KW-1185">Reference proteome</keyword>
<gene>
    <name evidence="4" type="primary">xdhB</name>
    <name evidence="4" type="ORF">AB0T83_16580</name>
</gene>
<dbReference type="InterPro" id="IPR014309">
    <property type="entry name" value="Xanthine_DH_Mopterin-bd_su"/>
</dbReference>
<name>A0ABV3LA01_9RHOB</name>
<proteinExistence type="predicted"/>
<sequence length="535" mass="58673">FGGKESQMNIFCAVAAIAAKRLNRPVKIRPDRDQDMTATGKRHDFVIDYDVAFDGDGIIQAVEGTFAARCGFSSDLSGPVTDRALFHADNAYFYPHVRLVSRPQKTNTVSNTAFRGFGGPQGVIAAERMIEEIAYTLGKDPLDVRKANFYGAAGRDLTPYHQQVEDNVIGRVVDELEASADYRARRAAIIAENAKGGVMRRGIALTPVKFGISFTATWYNQAGALIHVYNDGSIHLNHGGTEMGQGLNTKVAQVVADAFQVDFERIKITKTTTEKVPNTSATAASSGSDLNGMAALDAARQIKERLVAFAAESRKVAPEQVEFLPNAVKIGEEVLAFDTFIRQAYMARVHLSAAGFYKTPKIHWDRAAGKGRPFYYYAYGAACSEVSIDTLTGEYRVERTDILHDVGRSLNPILDKGQVEGAFIQGMGWLTTEELWWDDAGRLRTHAPSTYKIPLASDRPRVFNVNLADWSENREMTIKRSKAVGEPPFMLGISVFEALSMAVASVADYKVCPRLDAPATPERVLMAVDRLKAGV</sequence>
<evidence type="ECO:0000313" key="5">
    <source>
        <dbReference type="Proteomes" id="UP001553161"/>
    </source>
</evidence>
<dbReference type="Proteomes" id="UP001553161">
    <property type="component" value="Unassembled WGS sequence"/>
</dbReference>
<dbReference type="InterPro" id="IPR037165">
    <property type="entry name" value="AldOxase/xan_DH_Mopterin-bd_sf"/>
</dbReference>
<dbReference type="EMBL" id="JBFBVU010000027">
    <property type="protein sequence ID" value="MEV8468394.1"/>
    <property type="molecule type" value="Genomic_DNA"/>
</dbReference>
<dbReference type="Pfam" id="PF20256">
    <property type="entry name" value="MoCoBD_2"/>
    <property type="match status" value="1"/>
</dbReference>
<dbReference type="PANTHER" id="PTHR11908:SF132">
    <property type="entry name" value="ALDEHYDE OXIDASE 1-RELATED"/>
    <property type="match status" value="1"/>
</dbReference>
<dbReference type="NCBIfam" id="TIGR02965">
    <property type="entry name" value="xanthine_xdhB"/>
    <property type="match status" value="1"/>
</dbReference>
<organism evidence="4 5">
    <name type="scientific">Meridianimarinicoccus marinus</name>
    <dbReference type="NCBI Taxonomy" id="3231483"/>
    <lineage>
        <taxon>Bacteria</taxon>
        <taxon>Pseudomonadati</taxon>
        <taxon>Pseudomonadota</taxon>
        <taxon>Alphaproteobacteria</taxon>
        <taxon>Rhodobacterales</taxon>
        <taxon>Paracoccaceae</taxon>
        <taxon>Meridianimarinicoccus</taxon>
    </lineage>
</organism>
<keyword evidence="1" id="KW-0500">Molybdenum</keyword>
<feature type="non-terminal residue" evidence="4">
    <location>
        <position position="1"/>
    </location>
</feature>
<dbReference type="InterPro" id="IPR008274">
    <property type="entry name" value="AldOxase/xan_DH_MoCoBD1"/>
</dbReference>
<evidence type="ECO:0000313" key="4">
    <source>
        <dbReference type="EMBL" id="MEV8468394.1"/>
    </source>
</evidence>
<evidence type="ECO:0000259" key="3">
    <source>
        <dbReference type="Pfam" id="PF20256"/>
    </source>
</evidence>
<dbReference type="InterPro" id="IPR016208">
    <property type="entry name" value="Ald_Oxase/xanthine_DH-like"/>
</dbReference>
<comment type="caution">
    <text evidence="4">The sequence shown here is derived from an EMBL/GenBank/DDBJ whole genome shotgun (WGS) entry which is preliminary data.</text>
</comment>